<comment type="cofactor">
    <cofactor evidence="1">
        <name>FAD</name>
        <dbReference type="ChEBI" id="CHEBI:57692"/>
    </cofactor>
</comment>
<dbReference type="InterPro" id="IPR016167">
    <property type="entry name" value="FAD-bd_PCMH_sub1"/>
</dbReference>
<name>A0A829PQM9_9MYCO</name>
<comment type="similarity">
    <text evidence="2">Belongs to the oxygen-dependent FAD-linked oxidoreductase family.</text>
</comment>
<dbReference type="PROSITE" id="PS51257">
    <property type="entry name" value="PROKAR_LIPOPROTEIN"/>
    <property type="match status" value="1"/>
</dbReference>
<dbReference type="Gene3D" id="3.30.43.10">
    <property type="entry name" value="Uridine Diphospho-n-acetylenolpyruvylglucosamine Reductase, domain 2"/>
    <property type="match status" value="1"/>
</dbReference>
<evidence type="ECO:0000256" key="3">
    <source>
        <dbReference type="ARBA" id="ARBA00022630"/>
    </source>
</evidence>
<dbReference type="InterPro" id="IPR016166">
    <property type="entry name" value="FAD-bd_PCMH"/>
</dbReference>
<dbReference type="InterPro" id="IPR006094">
    <property type="entry name" value="Oxid_FAD_bind_N"/>
</dbReference>
<dbReference type="Gene3D" id="3.30.465.10">
    <property type="match status" value="1"/>
</dbReference>
<accession>A0A829PQM9</accession>
<evidence type="ECO:0000256" key="6">
    <source>
        <dbReference type="SAM" id="SignalP"/>
    </source>
</evidence>
<evidence type="ECO:0000256" key="4">
    <source>
        <dbReference type="ARBA" id="ARBA00022827"/>
    </source>
</evidence>
<evidence type="ECO:0000313" key="8">
    <source>
        <dbReference type="EMBL" id="ETZ89448.1"/>
    </source>
</evidence>
<keyword evidence="4" id="KW-0274">FAD</keyword>
<dbReference type="AlphaFoldDB" id="A0A829PQM9"/>
<gene>
    <name evidence="8" type="ORF">L829_3025</name>
</gene>
<dbReference type="PROSITE" id="PS00862">
    <property type="entry name" value="OX2_COVAL_FAD"/>
    <property type="match status" value="1"/>
</dbReference>
<dbReference type="PROSITE" id="PS51387">
    <property type="entry name" value="FAD_PCMH"/>
    <property type="match status" value="1"/>
</dbReference>
<dbReference type="SUPFAM" id="SSF56176">
    <property type="entry name" value="FAD-binding/transporter-associated domain-like"/>
    <property type="match status" value="1"/>
</dbReference>
<keyword evidence="3" id="KW-0285">Flavoprotein</keyword>
<organism evidence="8 9">
    <name type="scientific">Mycobacteroides abscessus MAB_030201_1075</name>
    <dbReference type="NCBI Taxonomy" id="1335410"/>
    <lineage>
        <taxon>Bacteria</taxon>
        <taxon>Bacillati</taxon>
        <taxon>Actinomycetota</taxon>
        <taxon>Actinomycetes</taxon>
        <taxon>Mycobacteriales</taxon>
        <taxon>Mycobacteriaceae</taxon>
        <taxon>Mycobacteroides</taxon>
        <taxon>Mycobacteroides abscessus</taxon>
    </lineage>
</organism>
<evidence type="ECO:0000313" key="9">
    <source>
        <dbReference type="Proteomes" id="UP000019854"/>
    </source>
</evidence>
<feature type="signal peptide" evidence="6">
    <location>
        <begin position="1"/>
        <end position="23"/>
    </location>
</feature>
<evidence type="ECO:0000259" key="7">
    <source>
        <dbReference type="PROSITE" id="PS51387"/>
    </source>
</evidence>
<dbReference type="Pfam" id="PF01565">
    <property type="entry name" value="FAD_binding_4"/>
    <property type="match status" value="1"/>
</dbReference>
<sequence>MMTRRTVLSAGAMLALGSTSLIGCSPVLPNEIPAGVRWEDLRRSLSGALVVRGDAAMDESGRAFNPLFDVNHPGAVAFCASDQDVARCVEFATSARLPIAARGGGHSYAAYCIPNDGLVVDLARMAAVSVTGTRAVVGAGARLIDVYAGIAGAGRMLAGGSCPTVGIAGLTLGGGVGVLTRRFGLTCDQLISARVVTADGKIRVVSADTESDLFWAIRGVGGGNFCIATELAFETAASTDLTVFTLDYAAGEMAPIVHRWLTFMAGRRTNCGQLCMRSVAPSHNAGSWDVLHRASIRRT</sequence>
<dbReference type="GO" id="GO:0016491">
    <property type="term" value="F:oxidoreductase activity"/>
    <property type="evidence" value="ECO:0007669"/>
    <property type="project" value="UniProtKB-KW"/>
</dbReference>
<keyword evidence="5" id="KW-0560">Oxidoreductase</keyword>
<dbReference type="GO" id="GO:0071949">
    <property type="term" value="F:FAD binding"/>
    <property type="evidence" value="ECO:0007669"/>
    <property type="project" value="InterPro"/>
</dbReference>
<dbReference type="Gene3D" id="3.40.462.20">
    <property type="match status" value="1"/>
</dbReference>
<evidence type="ECO:0000256" key="2">
    <source>
        <dbReference type="ARBA" id="ARBA00005466"/>
    </source>
</evidence>
<reference evidence="8 9" key="1">
    <citation type="submission" date="2014-01" db="EMBL/GenBank/DDBJ databases">
        <authorList>
            <person name="Zelazny A."/>
            <person name="Olivier K."/>
            <person name="Sampaio E.P."/>
            <person name="Holland S.M."/>
            <person name="Tallon L.J."/>
            <person name="Sadzewicz L.K."/>
            <person name="Sengamalay N."/>
            <person name="Fraser C.M."/>
            <person name="Hine E."/>
            <person name="Shefchek K.A."/>
            <person name="Das S.P."/>
            <person name="Shallom S.J."/>
            <person name="Agrawal S."/>
            <person name="Tettelin H."/>
        </authorList>
    </citation>
    <scope>NUCLEOTIDE SEQUENCE [LARGE SCALE GENOMIC DNA]</scope>
    <source>
        <strain evidence="8 9">MAB_030201_1075</strain>
    </source>
</reference>
<dbReference type="PANTHER" id="PTHR42973:SF39">
    <property type="entry name" value="FAD-BINDING PCMH-TYPE DOMAIN-CONTAINING PROTEIN"/>
    <property type="match status" value="1"/>
</dbReference>
<keyword evidence="6" id="KW-0732">Signal</keyword>
<evidence type="ECO:0000256" key="1">
    <source>
        <dbReference type="ARBA" id="ARBA00001974"/>
    </source>
</evidence>
<dbReference type="InterPro" id="IPR016169">
    <property type="entry name" value="FAD-bd_PCMH_sub2"/>
</dbReference>
<proteinExistence type="inferred from homology"/>
<feature type="domain" description="FAD-binding PCMH-type" evidence="7">
    <location>
        <begin position="68"/>
        <end position="238"/>
    </location>
</feature>
<dbReference type="InterPro" id="IPR006093">
    <property type="entry name" value="Oxy_OxRdtase_FAD_BS"/>
</dbReference>
<dbReference type="EMBL" id="JAOX01000001">
    <property type="protein sequence ID" value="ETZ89448.1"/>
    <property type="molecule type" value="Genomic_DNA"/>
</dbReference>
<comment type="caution">
    <text evidence="8">The sequence shown here is derived from an EMBL/GenBank/DDBJ whole genome shotgun (WGS) entry which is preliminary data.</text>
</comment>
<dbReference type="Proteomes" id="UP000019854">
    <property type="component" value="Unassembled WGS sequence"/>
</dbReference>
<dbReference type="PANTHER" id="PTHR42973">
    <property type="entry name" value="BINDING OXIDOREDUCTASE, PUTATIVE (AFU_ORTHOLOGUE AFUA_1G17690)-RELATED"/>
    <property type="match status" value="1"/>
</dbReference>
<dbReference type="InterPro" id="IPR050416">
    <property type="entry name" value="FAD-linked_Oxidoreductase"/>
</dbReference>
<feature type="chain" id="PRO_5039521296" evidence="6">
    <location>
        <begin position="24"/>
        <end position="299"/>
    </location>
</feature>
<dbReference type="InterPro" id="IPR036318">
    <property type="entry name" value="FAD-bd_PCMH-like_sf"/>
</dbReference>
<evidence type="ECO:0000256" key="5">
    <source>
        <dbReference type="ARBA" id="ARBA00023002"/>
    </source>
</evidence>
<protein>
    <submittedName>
        <fullName evidence="8">FAD binding domain protein</fullName>
    </submittedName>
</protein>